<name>E3EL78_PAEPS</name>
<proteinExistence type="predicted"/>
<keyword evidence="1" id="KW-0614">Plasmid</keyword>
<geneLocation type="plasmid" evidence="1 2">
    <name>pSC2</name>
</geneLocation>
<evidence type="ECO:0000313" key="2">
    <source>
        <dbReference type="Proteomes" id="UP000006868"/>
    </source>
</evidence>
<accession>E3EL78</accession>
<dbReference type="EMBL" id="CP002214">
    <property type="protein sequence ID" value="ADO59910.1"/>
    <property type="molecule type" value="Genomic_DNA"/>
</dbReference>
<dbReference type="KEGG" id="ppm:PPSC2_28615"/>
<evidence type="ECO:0000313" key="1">
    <source>
        <dbReference type="EMBL" id="ADO59910.1"/>
    </source>
</evidence>
<organism evidence="1 2">
    <name type="scientific">Paenibacillus polymyxa (strain SC2)</name>
    <name type="common">Bacillus polymyxa</name>
    <dbReference type="NCBI Taxonomy" id="886882"/>
    <lineage>
        <taxon>Bacteria</taxon>
        <taxon>Bacillati</taxon>
        <taxon>Bacillota</taxon>
        <taxon>Bacilli</taxon>
        <taxon>Bacillales</taxon>
        <taxon>Paenibacillaceae</taxon>
        <taxon>Paenibacillus</taxon>
    </lineage>
</organism>
<dbReference type="Proteomes" id="UP000006868">
    <property type="component" value="Plasmid pSC2"/>
</dbReference>
<dbReference type="AlphaFoldDB" id="E3EL78"/>
<dbReference type="RefSeq" id="WP_013386324.1">
    <property type="nucleotide sequence ID" value="NC_014628.2"/>
</dbReference>
<protein>
    <submittedName>
        <fullName evidence="1">Uncharacterized protein</fullName>
    </submittedName>
</protein>
<sequence>MRKIIVTEKNIRSIAAQLKRFFNNSSYGYRYFHNYDCGFKNIKPYSDVGIESSVDGIRVSTLMNGESYIEVNYQTDVSREVIRLGSVIVFKGGNEIILQQKWVCPDHFQYSYIVFRLQKLTDYEYEEIARERDFEKRMNDIFDEDWKNEISFN</sequence>
<dbReference type="PATRIC" id="fig|886882.15.peg.6073"/>
<gene>
    <name evidence="1" type="ORF">PPSC2_28615</name>
</gene>
<dbReference type="HOGENOM" id="CLU_1711456_0_0_9"/>
<reference evidence="1 2" key="1">
    <citation type="journal article" date="2011" name="J. Bacteriol.">
        <title>Complete genome sequence of Paenibacillus polymyxa SC2, a strain of plant growth-promoting Rhizobacterium with broad-spectrum antimicrobial activity.</title>
        <authorList>
            <person name="Ma M."/>
            <person name="Wang C."/>
            <person name="Ding Y."/>
            <person name="Li L."/>
            <person name="Shen D."/>
            <person name="Jiang X."/>
            <person name="Guan D."/>
            <person name="Cao F."/>
            <person name="Chen H."/>
            <person name="Feng R."/>
            <person name="Wang X."/>
            <person name="Ge Y."/>
            <person name="Yao L."/>
            <person name="Bing X."/>
            <person name="Yang X."/>
            <person name="Li J."/>
            <person name="Du B."/>
        </authorList>
    </citation>
    <scope>NUCLEOTIDE SEQUENCE [LARGE SCALE GENOMIC DNA]</scope>
    <source>
        <strain evidence="1 2">SC2</strain>
        <plasmid evidence="2">pSC2</plasmid>
    </source>
</reference>